<keyword evidence="2 8" id="KW-0812">Transmembrane</keyword>
<accession>A0AA88R323</accession>
<feature type="region of interest" description="Disordered" evidence="7">
    <location>
        <begin position="549"/>
        <end position="590"/>
    </location>
</feature>
<evidence type="ECO:0008006" key="11">
    <source>
        <dbReference type="Google" id="ProtNLM"/>
    </source>
</evidence>
<proteinExistence type="predicted"/>
<evidence type="ECO:0000256" key="1">
    <source>
        <dbReference type="ARBA" id="ARBA00004477"/>
    </source>
</evidence>
<evidence type="ECO:0000256" key="8">
    <source>
        <dbReference type="SAM" id="Phobius"/>
    </source>
</evidence>
<evidence type="ECO:0000256" key="7">
    <source>
        <dbReference type="SAM" id="MobiDB-lite"/>
    </source>
</evidence>
<dbReference type="GO" id="GO:0005789">
    <property type="term" value="C:endoplasmic reticulum membrane"/>
    <property type="evidence" value="ECO:0007669"/>
    <property type="project" value="UniProtKB-SubCell"/>
</dbReference>
<evidence type="ECO:0000313" key="10">
    <source>
        <dbReference type="Proteomes" id="UP001187471"/>
    </source>
</evidence>
<dbReference type="Proteomes" id="UP001187471">
    <property type="component" value="Unassembled WGS sequence"/>
</dbReference>
<feature type="compositionally biased region" description="Polar residues" evidence="7">
    <location>
        <begin position="555"/>
        <end position="568"/>
    </location>
</feature>
<keyword evidence="4 8" id="KW-1133">Transmembrane helix</keyword>
<comment type="subcellular location">
    <subcellularLocation>
        <location evidence="1">Endoplasmic reticulum membrane</location>
        <topology evidence="1">Multi-pass membrane protein</topology>
    </subcellularLocation>
</comment>
<dbReference type="Pfam" id="PF06775">
    <property type="entry name" value="Seipin"/>
    <property type="match status" value="2"/>
</dbReference>
<evidence type="ECO:0000256" key="4">
    <source>
        <dbReference type="ARBA" id="ARBA00022989"/>
    </source>
</evidence>
<dbReference type="GO" id="GO:0006629">
    <property type="term" value="P:lipid metabolic process"/>
    <property type="evidence" value="ECO:0007669"/>
    <property type="project" value="UniProtKB-KW"/>
</dbReference>
<sequence length="590" mass="66674">MPPLLPRHTNRWRRGSHFAVPLSLRFLYATSLMQTHLKTRLRLFRSPSTTVPPQPASMNLEEEEVEEENKLPIPNPAMWFVKLVSLQADIIYDCLVCLLSPFISLMSIASESAEDAKESVNTAVHAATKVPSKVVYGGTLLLKKLGFGFLGAAYVGLVLVFVMFLAVLLGVGSVQLWLEEPVFVRETLHFDYADEHPKAVFDFLGGGGGGGFEGFRYGKRKRVMGVPVGHTFYVTLVLLMPESDFNREIGMFQIIEAISTGKDKNMQINKIVLESVAKDVVWYKAKRHSAFEVNIKIKRLLSTSKLDNNIGISEEYPENPPKSGLVNPLWYDGWEVDYGHRAQLGDVVGHWNDVLLPLGRSEKVLTAELLSTNGNVIARSSHPCILHFRSLPVRLMRTFLMAIPLLLGITAETQRISILLLKHKERSPRTEAIRISMIPRAKTNFLPQVYEAEIHLKSELPWRKELVRSWKWTFYVWTSLSIYIMLLVLLVCCFRPLIFPVVTRGFSSRRPVHMAVEVSKEAKERGRDDKELSETLSRWQQSRRKRRAKLLHGNGSETVGPSASSITVTREDSCATAEDIGDSESVCYQR</sequence>
<evidence type="ECO:0000256" key="5">
    <source>
        <dbReference type="ARBA" id="ARBA00023098"/>
    </source>
</evidence>
<protein>
    <recommendedName>
        <fullName evidence="11">Seipin-1</fullName>
    </recommendedName>
</protein>
<feature type="transmembrane region" description="Helical" evidence="8">
    <location>
        <begin position="474"/>
        <end position="494"/>
    </location>
</feature>
<name>A0AA88R323_9ASTE</name>
<dbReference type="EMBL" id="JAVXUO010002326">
    <property type="protein sequence ID" value="KAK2974256.1"/>
    <property type="molecule type" value="Genomic_DNA"/>
</dbReference>
<keyword evidence="10" id="KW-1185">Reference proteome</keyword>
<evidence type="ECO:0000256" key="6">
    <source>
        <dbReference type="ARBA" id="ARBA00023136"/>
    </source>
</evidence>
<dbReference type="PANTHER" id="PTHR21212:SF5">
    <property type="entry name" value="SEIPIN-1"/>
    <property type="match status" value="1"/>
</dbReference>
<keyword evidence="6 8" id="KW-0472">Membrane</keyword>
<evidence type="ECO:0000313" key="9">
    <source>
        <dbReference type="EMBL" id="KAK2974256.1"/>
    </source>
</evidence>
<reference evidence="9" key="1">
    <citation type="submission" date="2022-12" db="EMBL/GenBank/DDBJ databases">
        <title>Draft genome assemblies for two species of Escallonia (Escalloniales).</title>
        <authorList>
            <person name="Chanderbali A."/>
            <person name="Dervinis C."/>
            <person name="Anghel I."/>
            <person name="Soltis D."/>
            <person name="Soltis P."/>
            <person name="Zapata F."/>
        </authorList>
    </citation>
    <scope>NUCLEOTIDE SEQUENCE</scope>
    <source>
        <strain evidence="9">UCBG92.1500</strain>
        <tissue evidence="9">Leaf</tissue>
    </source>
</reference>
<evidence type="ECO:0000256" key="2">
    <source>
        <dbReference type="ARBA" id="ARBA00022692"/>
    </source>
</evidence>
<dbReference type="AlphaFoldDB" id="A0AA88R323"/>
<dbReference type="CDD" id="cd23995">
    <property type="entry name" value="Seipin_BSCL2_like"/>
    <property type="match status" value="1"/>
</dbReference>
<keyword evidence="3" id="KW-0256">Endoplasmic reticulum</keyword>
<feature type="transmembrane region" description="Helical" evidence="8">
    <location>
        <begin position="147"/>
        <end position="171"/>
    </location>
</feature>
<dbReference type="PANTHER" id="PTHR21212">
    <property type="entry name" value="BERNARDINELLI-SEIP CONGENITAL LIPODYSTROPHY 2 HOMOLOG BSCL2 PROTEIN"/>
    <property type="match status" value="1"/>
</dbReference>
<organism evidence="9 10">
    <name type="scientific">Escallonia rubra</name>
    <dbReference type="NCBI Taxonomy" id="112253"/>
    <lineage>
        <taxon>Eukaryota</taxon>
        <taxon>Viridiplantae</taxon>
        <taxon>Streptophyta</taxon>
        <taxon>Embryophyta</taxon>
        <taxon>Tracheophyta</taxon>
        <taxon>Spermatophyta</taxon>
        <taxon>Magnoliopsida</taxon>
        <taxon>eudicotyledons</taxon>
        <taxon>Gunneridae</taxon>
        <taxon>Pentapetalae</taxon>
        <taxon>asterids</taxon>
        <taxon>campanulids</taxon>
        <taxon>Escalloniales</taxon>
        <taxon>Escalloniaceae</taxon>
        <taxon>Escallonia</taxon>
    </lineage>
</organism>
<keyword evidence="5" id="KW-0443">Lipid metabolism</keyword>
<gene>
    <name evidence="9" type="ORF">RJ640_016742</name>
</gene>
<evidence type="ECO:0000256" key="3">
    <source>
        <dbReference type="ARBA" id="ARBA00022824"/>
    </source>
</evidence>
<dbReference type="GO" id="GO:0140042">
    <property type="term" value="P:lipid droplet formation"/>
    <property type="evidence" value="ECO:0007669"/>
    <property type="project" value="UniProtKB-ARBA"/>
</dbReference>
<dbReference type="InterPro" id="IPR009617">
    <property type="entry name" value="Seipin"/>
</dbReference>
<comment type="caution">
    <text evidence="9">The sequence shown here is derived from an EMBL/GenBank/DDBJ whole genome shotgun (WGS) entry which is preliminary data.</text>
</comment>